<keyword evidence="4" id="KW-1185">Reference proteome</keyword>
<comment type="similarity">
    <text evidence="1">Belongs to the universal stress protein A family.</text>
</comment>
<dbReference type="InterPro" id="IPR006015">
    <property type="entry name" value="Universal_stress_UspA"/>
</dbReference>
<proteinExistence type="inferred from homology"/>
<reference evidence="3 4" key="1">
    <citation type="submission" date="2020-08" db="EMBL/GenBank/DDBJ databases">
        <title>Genome sequence of Nocardioides mesophilus KACC 16243T.</title>
        <authorList>
            <person name="Hyun D.-W."/>
            <person name="Bae J.-W."/>
        </authorList>
    </citation>
    <scope>NUCLEOTIDE SEQUENCE [LARGE SCALE GENOMIC DNA]</scope>
    <source>
        <strain evidence="3 4">KACC 16243</strain>
    </source>
</reference>
<organism evidence="3 4">
    <name type="scientific">Nocardioides mesophilus</name>
    <dbReference type="NCBI Taxonomy" id="433659"/>
    <lineage>
        <taxon>Bacteria</taxon>
        <taxon>Bacillati</taxon>
        <taxon>Actinomycetota</taxon>
        <taxon>Actinomycetes</taxon>
        <taxon>Propionibacteriales</taxon>
        <taxon>Nocardioidaceae</taxon>
        <taxon>Nocardioides</taxon>
    </lineage>
</organism>
<dbReference type="InterPro" id="IPR006016">
    <property type="entry name" value="UspA"/>
</dbReference>
<evidence type="ECO:0000259" key="2">
    <source>
        <dbReference type="Pfam" id="PF00582"/>
    </source>
</evidence>
<sequence length="140" mass="14616">MSGETVPAQDRATIVVGYTPTPQGEAALRAALDEAGRRGSSLHVVNASSAEAYVDQGLAGPEQLDDLRRRLAESGVAHQVEQSVGRKDPAEEILDAAERLAASLVVIGLRRRSPVGKLLLGSTAQRVLLQAGCPVLAVKA</sequence>
<name>A0A7G9RE18_9ACTN</name>
<evidence type="ECO:0000256" key="1">
    <source>
        <dbReference type="ARBA" id="ARBA00008791"/>
    </source>
</evidence>
<dbReference type="Pfam" id="PF00582">
    <property type="entry name" value="Usp"/>
    <property type="match status" value="1"/>
</dbReference>
<dbReference type="PANTHER" id="PTHR46268:SF6">
    <property type="entry name" value="UNIVERSAL STRESS PROTEIN UP12"/>
    <property type="match status" value="1"/>
</dbReference>
<dbReference type="InterPro" id="IPR014729">
    <property type="entry name" value="Rossmann-like_a/b/a_fold"/>
</dbReference>
<dbReference type="KEGG" id="nmes:H9L09_05455"/>
<dbReference type="SUPFAM" id="SSF52402">
    <property type="entry name" value="Adenine nucleotide alpha hydrolases-like"/>
    <property type="match status" value="1"/>
</dbReference>
<dbReference type="CDD" id="cd00293">
    <property type="entry name" value="USP-like"/>
    <property type="match status" value="1"/>
</dbReference>
<evidence type="ECO:0000313" key="3">
    <source>
        <dbReference type="EMBL" id="QNN53843.1"/>
    </source>
</evidence>
<dbReference type="PRINTS" id="PR01438">
    <property type="entry name" value="UNVRSLSTRESS"/>
</dbReference>
<gene>
    <name evidence="3" type="ORF">H9L09_05455</name>
</gene>
<dbReference type="Gene3D" id="3.40.50.620">
    <property type="entry name" value="HUPs"/>
    <property type="match status" value="1"/>
</dbReference>
<dbReference type="Proteomes" id="UP000515947">
    <property type="component" value="Chromosome"/>
</dbReference>
<protein>
    <submittedName>
        <fullName evidence="3">Universal stress protein</fullName>
    </submittedName>
</protein>
<feature type="domain" description="UspA" evidence="2">
    <location>
        <begin position="13"/>
        <end position="139"/>
    </location>
</feature>
<dbReference type="PANTHER" id="PTHR46268">
    <property type="entry name" value="STRESS RESPONSE PROTEIN NHAX"/>
    <property type="match status" value="1"/>
</dbReference>
<accession>A0A7G9RE18</accession>
<dbReference type="AlphaFoldDB" id="A0A7G9RE18"/>
<evidence type="ECO:0000313" key="4">
    <source>
        <dbReference type="Proteomes" id="UP000515947"/>
    </source>
</evidence>
<dbReference type="EMBL" id="CP060713">
    <property type="protein sequence ID" value="QNN53843.1"/>
    <property type="molecule type" value="Genomic_DNA"/>
</dbReference>